<name>A0A372ENT9_9BURK</name>
<dbReference type="EMBL" id="QVLS01000001">
    <property type="protein sequence ID" value="RFP82298.1"/>
    <property type="molecule type" value="Genomic_DNA"/>
</dbReference>
<dbReference type="AlphaFoldDB" id="A0A372ENT9"/>
<evidence type="ECO:0000313" key="3">
    <source>
        <dbReference type="Proteomes" id="UP000261931"/>
    </source>
</evidence>
<dbReference type="Gene3D" id="3.15.10.40">
    <property type="entry name" value="Uncharacterised protein PF07273, DUF1439"/>
    <property type="match status" value="1"/>
</dbReference>
<feature type="signal peptide" evidence="1">
    <location>
        <begin position="1"/>
        <end position="25"/>
    </location>
</feature>
<gene>
    <name evidence="2" type="ORF">DY262_00200</name>
</gene>
<dbReference type="Proteomes" id="UP000261931">
    <property type="component" value="Unassembled WGS sequence"/>
</dbReference>
<accession>A0A372ENT9</accession>
<evidence type="ECO:0000256" key="1">
    <source>
        <dbReference type="SAM" id="SignalP"/>
    </source>
</evidence>
<keyword evidence="3" id="KW-1185">Reference proteome</keyword>
<reference evidence="2 3" key="1">
    <citation type="submission" date="2018-08" db="EMBL/GenBank/DDBJ databases">
        <title>Hydrogenophaga sp. LA-38 isolated from sludge.</title>
        <authorList>
            <person name="Im W.-T."/>
        </authorList>
    </citation>
    <scope>NUCLEOTIDE SEQUENCE [LARGE SCALE GENOMIC DNA]</scope>
    <source>
        <strain evidence="2 3">LA-38</strain>
    </source>
</reference>
<comment type="caution">
    <text evidence="2">The sequence shown here is derived from an EMBL/GenBank/DDBJ whole genome shotgun (WGS) entry which is preliminary data.</text>
</comment>
<protein>
    <submittedName>
        <fullName evidence="2">DUF1439 domain-containing protein</fullName>
    </submittedName>
</protein>
<keyword evidence="1" id="KW-0732">Signal</keyword>
<evidence type="ECO:0000313" key="2">
    <source>
        <dbReference type="EMBL" id="RFP82298.1"/>
    </source>
</evidence>
<feature type="chain" id="PRO_5016902882" evidence="1">
    <location>
        <begin position="26"/>
        <end position="194"/>
    </location>
</feature>
<dbReference type="RefSeq" id="WP_116957012.1">
    <property type="nucleotide sequence ID" value="NZ_QVLS01000001.1"/>
</dbReference>
<proteinExistence type="predicted"/>
<organism evidence="2 3">
    <name type="scientific">Hydrogenophaga borbori</name>
    <dbReference type="NCBI Taxonomy" id="2294117"/>
    <lineage>
        <taxon>Bacteria</taxon>
        <taxon>Pseudomonadati</taxon>
        <taxon>Pseudomonadota</taxon>
        <taxon>Betaproteobacteria</taxon>
        <taxon>Burkholderiales</taxon>
        <taxon>Comamonadaceae</taxon>
        <taxon>Hydrogenophaga</taxon>
    </lineage>
</organism>
<sequence>MQRRTLLLSLPGLPAALGATAPARAADADTDQDKPPGYAVSTEQMQQALAQRFPLRYPVPGVLNLDLQTPRLRLLPQRNRLLAEMAVQASGPALHRAHQGGFDVDFALRYEASDRTLRAQQLHLSRLRFPTLRPEVVDMLNAYAPALAEQSLREVVLHQLQPQDLKAVEAMGLQPGPITVTETGLVIGLVLKPL</sequence>